<evidence type="ECO:0000256" key="1">
    <source>
        <dbReference type="SAM" id="MobiDB-lite"/>
    </source>
</evidence>
<dbReference type="InterPro" id="IPR011749">
    <property type="entry name" value="CHP02243"/>
</dbReference>
<dbReference type="Proteomes" id="UP000231791">
    <property type="component" value="Chromosome"/>
</dbReference>
<feature type="compositionally biased region" description="Basic residues" evidence="1">
    <location>
        <begin position="462"/>
        <end position="473"/>
    </location>
</feature>
<reference evidence="2 3" key="1">
    <citation type="submission" date="2017-11" db="EMBL/GenBank/DDBJ databases">
        <title>Complete genome sequence of Streptomyces lavendulae subsp. lavendulae CCM 3239 (formerly 'Streptomyces aureofaciens CCM 3239'), the producer of the angucycline-type antibiotic auricin.</title>
        <authorList>
            <person name="Busche T."/>
            <person name="Novakova R."/>
            <person name="Al'Dilaimi A."/>
            <person name="Homerova D."/>
            <person name="Feckova L."/>
            <person name="Rezuchova B."/>
            <person name="Mingyar E."/>
            <person name="Csolleiova D."/>
            <person name="Bekeova C."/>
            <person name="Winkler A."/>
            <person name="Sevcikova B."/>
            <person name="Kalinowski J."/>
            <person name="Kormanec J."/>
            <person name="Ruckert C."/>
        </authorList>
    </citation>
    <scope>NUCLEOTIDE SEQUENCE [LARGE SCALE GENOMIC DNA]</scope>
    <source>
        <strain evidence="2 3">CCM 3239</strain>
    </source>
</reference>
<proteinExistence type="predicted"/>
<dbReference type="InterPro" id="IPR011748">
    <property type="entry name" value="Unchr_phage_tail-like"/>
</dbReference>
<protein>
    <submittedName>
        <fullName evidence="2">Baseplate J-like protein</fullName>
    </submittedName>
</protein>
<feature type="region of interest" description="Disordered" evidence="1">
    <location>
        <begin position="378"/>
        <end position="497"/>
    </location>
</feature>
<name>A0A2K8PT31_STRLA</name>
<dbReference type="NCBIfam" id="TIGR02243">
    <property type="entry name" value="putative baseplate assembly protein"/>
    <property type="match status" value="1"/>
</dbReference>
<feature type="compositionally biased region" description="Low complexity" evidence="1">
    <location>
        <begin position="416"/>
        <end position="446"/>
    </location>
</feature>
<dbReference type="AlphaFoldDB" id="A0A2K8PT31"/>
<accession>A0A2K8PT31</accession>
<keyword evidence="3" id="KW-1185">Reference proteome</keyword>
<sequence length="497" mass="52462">MGGLAGGPALRRLPARRPHVTLDAATGEIAFGPAVREPDGSLRQYGAVAPKGAVVRARRYRTGGGRGGNVARGAVQVLRTSIPYVSEVVNREAARGGVDGETVEEAKLRAPITLRAQDRAVTLRDYEELARRAAPETARIACLEGEEGEHGAYAVRVLVVPQAVPDPGGRLRFEQLVPGDALLGRITRHLDERRLIGTRPAVGPPYCQGVTVVATVHAFRGVDTDRVRRQAHDALYRHLDPLTGGADGRGGPFGRPVQSGEVFAVLQRVPGVELVDQVACTRPTPSPASAADRGRRMTAAAHRGSVDGLGSSLPLGTMLPAVFADDDLAQRFVGGLDEVLAPILNVLDCLDTYFDPALTPADFAAWLGTWVGAETDGSEPEARLRAGWPPPPRCIGSAAPAAASRRRYGWRSASYPTSPRAAAPTGTPARSAPSRAPRAPACTSPCGARPDCGRRPPAGLPRGRRPPRPHALHGRSDGPTRPAGTPRTRTGPPRTRP</sequence>
<evidence type="ECO:0000313" key="3">
    <source>
        <dbReference type="Proteomes" id="UP000231791"/>
    </source>
</evidence>
<evidence type="ECO:0000313" key="2">
    <source>
        <dbReference type="EMBL" id="ATZ28993.1"/>
    </source>
</evidence>
<dbReference type="EMBL" id="CP024985">
    <property type="protein sequence ID" value="ATZ28993.1"/>
    <property type="molecule type" value="Genomic_DNA"/>
</dbReference>
<organism evidence="2 3">
    <name type="scientific">Streptomyces lavendulae subsp. lavendulae</name>
    <dbReference type="NCBI Taxonomy" id="58340"/>
    <lineage>
        <taxon>Bacteria</taxon>
        <taxon>Bacillati</taxon>
        <taxon>Actinomycetota</taxon>
        <taxon>Actinomycetes</taxon>
        <taxon>Kitasatosporales</taxon>
        <taxon>Streptomycetaceae</taxon>
        <taxon>Streptomyces</taxon>
    </lineage>
</organism>
<dbReference type="NCBIfam" id="TIGR02242">
    <property type="entry name" value="tail_TIGR02242"/>
    <property type="match status" value="1"/>
</dbReference>
<dbReference type="KEGG" id="slx:SLAV_36130"/>
<gene>
    <name evidence="2" type="ORF">SLAV_36130</name>
</gene>
<feature type="compositionally biased region" description="Low complexity" evidence="1">
    <location>
        <begin position="479"/>
        <end position="497"/>
    </location>
</feature>